<accession>A0AAV6T910</accession>
<gene>
    <name evidence="2" type="ORF">JOB18_033588</name>
</gene>
<keyword evidence="3" id="KW-1185">Reference proteome</keyword>
<name>A0AAV6T910_SOLSE</name>
<feature type="chain" id="PRO_5043843253" evidence="1">
    <location>
        <begin position="19"/>
        <end position="104"/>
    </location>
</feature>
<dbReference type="AlphaFoldDB" id="A0AAV6T910"/>
<evidence type="ECO:0000256" key="1">
    <source>
        <dbReference type="SAM" id="SignalP"/>
    </source>
</evidence>
<evidence type="ECO:0000313" key="3">
    <source>
        <dbReference type="Proteomes" id="UP000693946"/>
    </source>
</evidence>
<dbReference type="EMBL" id="JAGKHQ010000001">
    <property type="protein sequence ID" value="KAG7525907.1"/>
    <property type="molecule type" value="Genomic_DNA"/>
</dbReference>
<evidence type="ECO:0000313" key="2">
    <source>
        <dbReference type="EMBL" id="KAG7525907.1"/>
    </source>
</evidence>
<proteinExistence type="predicted"/>
<sequence length="104" mass="11744">MSLVYLATVLLIASQSLPLYFSPVTVSDGVCASVMEEELKKSFSLTDSNESGTLKTTAFQVTSHFFVSRVKQSHRSFIPPYSDDSSHIEYWVLWVLFLGFLRDI</sequence>
<keyword evidence="1" id="KW-0732">Signal</keyword>
<dbReference type="Proteomes" id="UP000693946">
    <property type="component" value="Linkage Group LG1"/>
</dbReference>
<organism evidence="2 3">
    <name type="scientific">Solea senegalensis</name>
    <name type="common">Senegalese sole</name>
    <dbReference type="NCBI Taxonomy" id="28829"/>
    <lineage>
        <taxon>Eukaryota</taxon>
        <taxon>Metazoa</taxon>
        <taxon>Chordata</taxon>
        <taxon>Craniata</taxon>
        <taxon>Vertebrata</taxon>
        <taxon>Euteleostomi</taxon>
        <taxon>Actinopterygii</taxon>
        <taxon>Neopterygii</taxon>
        <taxon>Teleostei</taxon>
        <taxon>Neoteleostei</taxon>
        <taxon>Acanthomorphata</taxon>
        <taxon>Carangaria</taxon>
        <taxon>Pleuronectiformes</taxon>
        <taxon>Pleuronectoidei</taxon>
        <taxon>Soleidae</taxon>
        <taxon>Solea</taxon>
    </lineage>
</organism>
<feature type="signal peptide" evidence="1">
    <location>
        <begin position="1"/>
        <end position="18"/>
    </location>
</feature>
<protein>
    <submittedName>
        <fullName evidence="2">Uncharacterized protein</fullName>
    </submittedName>
</protein>
<reference evidence="2 3" key="1">
    <citation type="journal article" date="2021" name="Sci. Rep.">
        <title>Chromosome anchoring in Senegalese sole (Solea senegalensis) reveals sex-associated markers and genome rearrangements in flatfish.</title>
        <authorList>
            <person name="Guerrero-Cozar I."/>
            <person name="Gomez-Garrido J."/>
            <person name="Berbel C."/>
            <person name="Martinez-Blanch J.F."/>
            <person name="Alioto T."/>
            <person name="Claros M.G."/>
            <person name="Gagnaire P.A."/>
            <person name="Manchado M."/>
        </authorList>
    </citation>
    <scope>NUCLEOTIDE SEQUENCE [LARGE SCALE GENOMIC DNA]</scope>
    <source>
        <strain evidence="2">Sse05_10M</strain>
    </source>
</reference>
<comment type="caution">
    <text evidence="2">The sequence shown here is derived from an EMBL/GenBank/DDBJ whole genome shotgun (WGS) entry which is preliminary data.</text>
</comment>